<accession>A0A127QBC2</accession>
<feature type="region of interest" description="FAD-dependent cmnm(5)s(2)U34 oxidoreductase" evidence="10">
    <location>
        <begin position="210"/>
        <end position="601"/>
    </location>
</feature>
<evidence type="ECO:0000256" key="9">
    <source>
        <dbReference type="ARBA" id="ARBA00023268"/>
    </source>
</evidence>
<dbReference type="GO" id="GO:0016645">
    <property type="term" value="F:oxidoreductase activity, acting on the CH-NH group of donors"/>
    <property type="evidence" value="ECO:0007669"/>
    <property type="project" value="InterPro"/>
</dbReference>
<dbReference type="GO" id="GO:0032259">
    <property type="term" value="P:methylation"/>
    <property type="evidence" value="ECO:0007669"/>
    <property type="project" value="UniProtKB-KW"/>
</dbReference>
<evidence type="ECO:0000256" key="10">
    <source>
        <dbReference type="HAMAP-Rule" id="MF_01102"/>
    </source>
</evidence>
<keyword evidence="3 10" id="KW-0285">Flavoprotein</keyword>
<sequence length="601" mass="65201">MPLDHPASALPTDLSHWQGRDRFVLLDSEFGDGVQFFTTWQAWRDDAGRPRQLHYLALAPASLDLLRQTRNPQWQTLAAELCAAWPTAVPGFHRIFLQDGQLVLTLMFGDSAACLRQIVASVDAFHLRGPDWQAWPLPMLSLLGRLSARQARLAISVADAAPLEAQRTALRQAGFIFEEDPLRAHFAPRFSPKYPIAPTPPATERHAIVIGAGLAGSAACQRLARRGWTLTLIERHDEIAQEASGNIAGIFMPVLSRDDNPGSRLSRSAYLFAQHVWRQLGGIGHAFTGAACGVLQIARDAEHVRAQQNLASHWRYPGDFAEWLEQAAATRLAGSPVSNGGWHFPAGGWVQPRSLCQAMLDDCGASLQTLFGQRIDKLEYQQQSWIVRAEDGAEIARAPVLILANGCEALSFPQAADLPLAAIRGQITHVDASQAPSIAPVICGAAYLTPPCGNVCSVGASYDEDADPALRQDSQDDNLARLANMLPGWSPGPLQLAGRVGFRCVASDRLPLVGAVPDQHGACSVREAKLKDLPRFDGLYSLLGYASRGLIWAPLAAELLAAQLEGEPLPIEADLVAALDPARFLLKERRRDSATPVKRAP</sequence>
<keyword evidence="9 10" id="KW-0511">Multifunctional enzyme</keyword>
<keyword evidence="5 10" id="KW-0949">S-adenosyl-L-methionine</keyword>
<dbReference type="InterPro" id="IPR017610">
    <property type="entry name" value="tRNA_S-uridine_synth_MnmC_C"/>
</dbReference>
<evidence type="ECO:0000259" key="11">
    <source>
        <dbReference type="Pfam" id="PF01266"/>
    </source>
</evidence>
<evidence type="ECO:0000256" key="8">
    <source>
        <dbReference type="ARBA" id="ARBA00023002"/>
    </source>
</evidence>
<dbReference type="InterPro" id="IPR008471">
    <property type="entry name" value="MnmC-like_methylTransf"/>
</dbReference>
<evidence type="ECO:0000313" key="13">
    <source>
        <dbReference type="EMBL" id="AMP07358.1"/>
    </source>
</evidence>
<dbReference type="GO" id="GO:0002098">
    <property type="term" value="P:tRNA wobble uridine modification"/>
    <property type="evidence" value="ECO:0007669"/>
    <property type="project" value="TreeGrafter"/>
</dbReference>
<reference evidence="13 14" key="1">
    <citation type="submission" date="2015-11" db="EMBL/GenBank/DDBJ databases">
        <title>Exploring the genomic traits of fungus-feeding bacterial genus Collimonas.</title>
        <authorList>
            <person name="Song C."/>
            <person name="Schmidt R."/>
            <person name="de Jager V."/>
            <person name="Krzyzanowska D."/>
            <person name="Jongedijk E."/>
            <person name="Cankar K."/>
            <person name="Beekwilder J."/>
            <person name="van Veen A."/>
            <person name="de Boer W."/>
            <person name="van Veen J.A."/>
            <person name="Garbeva P."/>
        </authorList>
    </citation>
    <scope>NUCLEOTIDE SEQUENCE [LARGE SCALE GENOMIC DNA]</scope>
    <source>
        <strain evidence="13 14">Ter91</strain>
    </source>
</reference>
<evidence type="ECO:0000256" key="4">
    <source>
        <dbReference type="ARBA" id="ARBA00022679"/>
    </source>
</evidence>
<dbReference type="InterPro" id="IPR023032">
    <property type="entry name" value="tRNA_MAMT_biosynth_bifunc_MnmC"/>
</dbReference>
<evidence type="ECO:0000259" key="12">
    <source>
        <dbReference type="Pfam" id="PF05430"/>
    </source>
</evidence>
<feature type="region of interest" description="tRNA (mnm(5)s(2)U34)-methyltransferase" evidence="10">
    <location>
        <begin position="1"/>
        <end position="202"/>
    </location>
</feature>
<organism evidence="13 14">
    <name type="scientific">Collimonas pratensis</name>
    <dbReference type="NCBI Taxonomy" id="279113"/>
    <lineage>
        <taxon>Bacteria</taxon>
        <taxon>Pseudomonadati</taxon>
        <taxon>Pseudomonadota</taxon>
        <taxon>Betaproteobacteria</taxon>
        <taxon>Burkholderiales</taxon>
        <taxon>Oxalobacteraceae</taxon>
        <taxon>Collimonas</taxon>
    </lineage>
</organism>
<dbReference type="EC" id="1.5.-.-" evidence="10"/>
<feature type="domain" description="MnmC-like methyltransferase" evidence="12">
    <location>
        <begin position="73"/>
        <end position="180"/>
    </location>
</feature>
<dbReference type="GO" id="GO:0005737">
    <property type="term" value="C:cytoplasm"/>
    <property type="evidence" value="ECO:0007669"/>
    <property type="project" value="UniProtKB-SubCell"/>
</dbReference>
<keyword evidence="6 10" id="KW-0819">tRNA processing</keyword>
<comment type="subcellular location">
    <subcellularLocation>
        <location evidence="10">Cytoplasm</location>
    </subcellularLocation>
</comment>
<dbReference type="GO" id="GO:0004808">
    <property type="term" value="F:tRNA (5-methylaminomethyl-2-thiouridylate)(34)-methyltransferase activity"/>
    <property type="evidence" value="ECO:0007669"/>
    <property type="project" value="UniProtKB-EC"/>
</dbReference>
<dbReference type="Gene3D" id="3.30.9.10">
    <property type="entry name" value="D-Amino Acid Oxidase, subunit A, domain 2"/>
    <property type="match status" value="1"/>
</dbReference>
<comment type="cofactor">
    <cofactor evidence="10">
        <name>FAD</name>
        <dbReference type="ChEBI" id="CHEBI:57692"/>
    </cofactor>
</comment>
<dbReference type="EMBL" id="CP013234">
    <property type="protein sequence ID" value="AMP07358.1"/>
    <property type="molecule type" value="Genomic_DNA"/>
</dbReference>
<evidence type="ECO:0000256" key="2">
    <source>
        <dbReference type="ARBA" id="ARBA00022603"/>
    </source>
</evidence>
<dbReference type="SUPFAM" id="SSF51905">
    <property type="entry name" value="FAD/NAD(P)-binding domain"/>
    <property type="match status" value="1"/>
</dbReference>
<keyword evidence="2 10" id="KW-0489">Methyltransferase</keyword>
<dbReference type="Gene3D" id="3.50.50.60">
    <property type="entry name" value="FAD/NAD(P)-binding domain"/>
    <property type="match status" value="1"/>
</dbReference>
<evidence type="ECO:0000256" key="6">
    <source>
        <dbReference type="ARBA" id="ARBA00022694"/>
    </source>
</evidence>
<gene>
    <name evidence="10 13" type="primary">mnmC</name>
    <name evidence="13" type="ORF">CPter91_5070</name>
</gene>
<dbReference type="AlphaFoldDB" id="A0A127QBC2"/>
<comment type="catalytic activity">
    <reaction evidence="10">
        <text>5-aminomethyl-2-thiouridine(34) in tRNA + S-adenosyl-L-methionine = 5-methylaminomethyl-2-thiouridine(34) in tRNA + S-adenosyl-L-homocysteine + H(+)</text>
        <dbReference type="Rhea" id="RHEA:19569"/>
        <dbReference type="Rhea" id="RHEA-COMP:10195"/>
        <dbReference type="Rhea" id="RHEA-COMP:10197"/>
        <dbReference type="ChEBI" id="CHEBI:15378"/>
        <dbReference type="ChEBI" id="CHEBI:57856"/>
        <dbReference type="ChEBI" id="CHEBI:59789"/>
        <dbReference type="ChEBI" id="CHEBI:74454"/>
        <dbReference type="ChEBI" id="CHEBI:74455"/>
        <dbReference type="EC" id="2.1.1.61"/>
    </reaction>
</comment>
<comment type="similarity">
    <text evidence="10">In the N-terminal section; belongs to the methyltransferase superfamily. tRNA (mnm(5)s(2)U34)-methyltransferase family.</text>
</comment>
<dbReference type="Gene3D" id="3.40.50.150">
    <property type="entry name" value="Vaccinia Virus protein VP39"/>
    <property type="match status" value="1"/>
</dbReference>
<dbReference type="GO" id="GO:0050660">
    <property type="term" value="F:flavin adenine dinucleotide binding"/>
    <property type="evidence" value="ECO:0007669"/>
    <property type="project" value="UniProtKB-UniRule"/>
</dbReference>
<keyword evidence="1 10" id="KW-0963">Cytoplasm</keyword>
<name>A0A127QBC2_9BURK</name>
<evidence type="ECO:0000256" key="3">
    <source>
        <dbReference type="ARBA" id="ARBA00022630"/>
    </source>
</evidence>
<keyword evidence="7 10" id="KW-0274">FAD</keyword>
<dbReference type="NCBIfam" id="TIGR03197">
    <property type="entry name" value="MnmC_Cterm"/>
    <property type="match status" value="1"/>
</dbReference>
<comment type="function">
    <text evidence="10">Catalyzes the last two steps in the biosynthesis of 5-methylaminomethyl-2-thiouridine (mnm(5)s(2)U) at the wobble position (U34) in tRNA. Catalyzes the FAD-dependent demodification of cmnm(5)s(2)U34 to nm(5)s(2)U34, followed by the transfer of a methyl group from S-adenosyl-L-methionine to nm(5)s(2)U34, to form mnm(5)s(2)U34.</text>
</comment>
<protein>
    <recommendedName>
        <fullName evidence="10">tRNA 5-methylaminomethyl-2-thiouridine biosynthesis bifunctional protein MnmC</fullName>
        <shortName evidence="10">tRNA mnm(5)s(2)U biosynthesis bifunctional protein</shortName>
    </recommendedName>
    <domain>
        <recommendedName>
            <fullName evidence="10">tRNA (mnm(5)s(2)U34)-methyltransferase</fullName>
            <ecNumber evidence="10">2.1.1.61</ecNumber>
        </recommendedName>
    </domain>
    <domain>
        <recommendedName>
            <fullName evidence="10">FAD-dependent cmnm(5)s(2)U34 oxidoreductase</fullName>
            <ecNumber evidence="10">1.5.-.-</ecNumber>
        </recommendedName>
    </domain>
</protein>
<evidence type="ECO:0000256" key="5">
    <source>
        <dbReference type="ARBA" id="ARBA00022691"/>
    </source>
</evidence>
<proteinExistence type="inferred from homology"/>
<dbReference type="PATRIC" id="fig|279113.9.peg.5019"/>
<dbReference type="EC" id="2.1.1.61" evidence="10"/>
<dbReference type="HAMAP" id="MF_01102">
    <property type="entry name" value="MnmC"/>
    <property type="match status" value="1"/>
</dbReference>
<dbReference type="Pfam" id="PF05430">
    <property type="entry name" value="Methyltransf_30"/>
    <property type="match status" value="1"/>
</dbReference>
<evidence type="ECO:0000313" key="14">
    <source>
        <dbReference type="Proteomes" id="UP000074561"/>
    </source>
</evidence>
<dbReference type="STRING" id="279113.CPter91_5070"/>
<dbReference type="InterPro" id="IPR006076">
    <property type="entry name" value="FAD-dep_OxRdtase"/>
</dbReference>
<dbReference type="InterPro" id="IPR036188">
    <property type="entry name" value="FAD/NAD-bd_sf"/>
</dbReference>
<keyword evidence="4 10" id="KW-0808">Transferase</keyword>
<comment type="similarity">
    <text evidence="10">In the C-terminal section; belongs to the DAO family.</text>
</comment>
<dbReference type="KEGG" id="cpra:CPter91_5070"/>
<dbReference type="Proteomes" id="UP000074561">
    <property type="component" value="Chromosome"/>
</dbReference>
<dbReference type="PANTHER" id="PTHR13847">
    <property type="entry name" value="SARCOSINE DEHYDROGENASE-RELATED"/>
    <property type="match status" value="1"/>
</dbReference>
<evidence type="ECO:0000256" key="7">
    <source>
        <dbReference type="ARBA" id="ARBA00022827"/>
    </source>
</evidence>
<feature type="domain" description="FAD dependent oxidoreductase" evidence="11">
    <location>
        <begin position="207"/>
        <end position="562"/>
    </location>
</feature>
<dbReference type="InterPro" id="IPR029063">
    <property type="entry name" value="SAM-dependent_MTases_sf"/>
</dbReference>
<keyword evidence="8 10" id="KW-0560">Oxidoreductase</keyword>
<dbReference type="Pfam" id="PF01266">
    <property type="entry name" value="DAO"/>
    <property type="match status" value="1"/>
</dbReference>
<evidence type="ECO:0000256" key="1">
    <source>
        <dbReference type="ARBA" id="ARBA00022490"/>
    </source>
</evidence>
<dbReference type="PANTHER" id="PTHR13847:SF283">
    <property type="entry name" value="TRNA 5-METHYLAMINOMETHYL-2-THIOURIDINE BIOSYNTHESIS BIFUNCTIONAL PROTEIN MNMC"/>
    <property type="match status" value="1"/>
</dbReference>